<comment type="function">
    <text evidence="1 4">PPIases accelerate the folding of proteins. It catalyzes the cis-trans isomerization of proline imidic peptide bonds in oligopeptides.</text>
</comment>
<dbReference type="InterPro" id="IPR044666">
    <property type="entry name" value="Cyclophilin_A-like"/>
</dbReference>
<dbReference type="InterPro" id="IPR002130">
    <property type="entry name" value="Cyclophilin-type_PPIase_dom"/>
</dbReference>
<dbReference type="EMBL" id="JACOOO010000016">
    <property type="protein sequence ID" value="MBC5629117.1"/>
    <property type="molecule type" value="Genomic_DNA"/>
</dbReference>
<comment type="similarity">
    <text evidence="4">Belongs to the cyclophilin-type PPIase family.</text>
</comment>
<dbReference type="PROSITE" id="PS50072">
    <property type="entry name" value="CSA_PPIASE_2"/>
    <property type="match status" value="1"/>
</dbReference>
<proteinExistence type="inferred from homology"/>
<dbReference type="GO" id="GO:0016853">
    <property type="term" value="F:isomerase activity"/>
    <property type="evidence" value="ECO:0007669"/>
    <property type="project" value="UniProtKB-KW"/>
</dbReference>
<evidence type="ECO:0000259" key="5">
    <source>
        <dbReference type="PROSITE" id="PS50072"/>
    </source>
</evidence>
<dbReference type="Proteomes" id="UP000596929">
    <property type="component" value="Unassembled WGS sequence"/>
</dbReference>
<sequence>MKKIKKIVVSALAVVMSVAMVGCGSSNIETGDSNSADNSTTQVERPENLPIATIKVKDFGTIEAELYPDKAPNTVNNFIELADSGFYDGLTFHRVVKGFMNQGGDPKGDGTGDPGYSIKGEFSGNGYKANDLKHTTGVLSMARAQNPDSAGSQFFIMAGDSPSLDGQYAAFGKVISGLDVVEAINNSEVEKNKSTGEKSTPVTPIVIEEIKVDTKGVEYPEAEKIK</sequence>
<dbReference type="Pfam" id="PF00160">
    <property type="entry name" value="Pro_isomerase"/>
    <property type="match status" value="1"/>
</dbReference>
<feature type="domain" description="PPIase cyclophilin-type" evidence="5">
    <location>
        <begin position="57"/>
        <end position="212"/>
    </location>
</feature>
<accession>A0ABR7DCI6</accession>
<evidence type="ECO:0000256" key="3">
    <source>
        <dbReference type="ARBA" id="ARBA00023235"/>
    </source>
</evidence>
<gene>
    <name evidence="6" type="ORF">H8S20_09455</name>
</gene>
<reference evidence="6 7" key="1">
    <citation type="submission" date="2020-08" db="EMBL/GenBank/DDBJ databases">
        <title>Genome public.</title>
        <authorList>
            <person name="Liu C."/>
            <person name="Sun Q."/>
        </authorList>
    </citation>
    <scope>NUCLEOTIDE SEQUENCE [LARGE SCALE GENOMIC DNA]</scope>
    <source>
        <strain evidence="6 7">NSJ-6</strain>
    </source>
</reference>
<dbReference type="CDD" id="cd00317">
    <property type="entry name" value="cyclophilin"/>
    <property type="match status" value="1"/>
</dbReference>
<dbReference type="EC" id="5.2.1.8" evidence="4"/>
<dbReference type="PROSITE" id="PS00170">
    <property type="entry name" value="CSA_PPIASE_1"/>
    <property type="match status" value="1"/>
</dbReference>
<dbReference type="PROSITE" id="PS51257">
    <property type="entry name" value="PROKAR_LIPOPROTEIN"/>
    <property type="match status" value="1"/>
</dbReference>
<keyword evidence="3 4" id="KW-0413">Isomerase</keyword>
<evidence type="ECO:0000313" key="7">
    <source>
        <dbReference type="Proteomes" id="UP000596929"/>
    </source>
</evidence>
<comment type="caution">
    <text evidence="6">The sequence shown here is derived from an EMBL/GenBank/DDBJ whole genome shotgun (WGS) entry which is preliminary data.</text>
</comment>
<keyword evidence="2 4" id="KW-0697">Rotamase</keyword>
<feature type="signal peptide" evidence="4">
    <location>
        <begin position="1"/>
        <end position="21"/>
    </location>
</feature>
<evidence type="ECO:0000256" key="1">
    <source>
        <dbReference type="ARBA" id="ARBA00002388"/>
    </source>
</evidence>
<dbReference type="PRINTS" id="PR00153">
    <property type="entry name" value="CSAPPISMRASE"/>
</dbReference>
<dbReference type="InterPro" id="IPR029000">
    <property type="entry name" value="Cyclophilin-like_dom_sf"/>
</dbReference>
<organism evidence="6 7">
    <name type="scientific">Clostridium hominis</name>
    <dbReference type="NCBI Taxonomy" id="2763036"/>
    <lineage>
        <taxon>Bacteria</taxon>
        <taxon>Bacillati</taxon>
        <taxon>Bacillota</taxon>
        <taxon>Clostridia</taxon>
        <taxon>Eubacteriales</taxon>
        <taxon>Clostridiaceae</taxon>
        <taxon>Clostridium</taxon>
    </lineage>
</organism>
<comment type="catalytic activity">
    <reaction evidence="4">
        <text>[protein]-peptidylproline (omega=180) = [protein]-peptidylproline (omega=0)</text>
        <dbReference type="Rhea" id="RHEA:16237"/>
        <dbReference type="Rhea" id="RHEA-COMP:10747"/>
        <dbReference type="Rhea" id="RHEA-COMP:10748"/>
        <dbReference type="ChEBI" id="CHEBI:83833"/>
        <dbReference type="ChEBI" id="CHEBI:83834"/>
        <dbReference type="EC" id="5.2.1.8"/>
    </reaction>
</comment>
<dbReference type="PANTHER" id="PTHR45625">
    <property type="entry name" value="PEPTIDYL-PROLYL CIS-TRANS ISOMERASE-RELATED"/>
    <property type="match status" value="1"/>
</dbReference>
<dbReference type="SUPFAM" id="SSF50891">
    <property type="entry name" value="Cyclophilin-like"/>
    <property type="match status" value="1"/>
</dbReference>
<dbReference type="Gene3D" id="2.40.100.10">
    <property type="entry name" value="Cyclophilin-like"/>
    <property type="match status" value="1"/>
</dbReference>
<protein>
    <recommendedName>
        <fullName evidence="4">Peptidyl-prolyl cis-trans isomerase</fullName>
        <shortName evidence="4">PPIase</shortName>
        <ecNumber evidence="4">5.2.1.8</ecNumber>
    </recommendedName>
</protein>
<evidence type="ECO:0000256" key="4">
    <source>
        <dbReference type="RuleBase" id="RU363019"/>
    </source>
</evidence>
<evidence type="ECO:0000313" key="6">
    <source>
        <dbReference type="EMBL" id="MBC5629117.1"/>
    </source>
</evidence>
<name>A0ABR7DCI6_9CLOT</name>
<dbReference type="InterPro" id="IPR020892">
    <property type="entry name" value="Cyclophilin-type_PPIase_CS"/>
</dbReference>
<dbReference type="RefSeq" id="WP_186859958.1">
    <property type="nucleotide sequence ID" value="NZ_JACOOO010000016.1"/>
</dbReference>
<keyword evidence="7" id="KW-1185">Reference proteome</keyword>
<evidence type="ECO:0000256" key="2">
    <source>
        <dbReference type="ARBA" id="ARBA00023110"/>
    </source>
</evidence>
<keyword evidence="4" id="KW-0732">Signal</keyword>
<dbReference type="PANTHER" id="PTHR45625:SF4">
    <property type="entry name" value="PEPTIDYLPROLYL ISOMERASE DOMAIN AND WD REPEAT-CONTAINING PROTEIN 1"/>
    <property type="match status" value="1"/>
</dbReference>
<feature type="chain" id="PRO_5044964588" description="Peptidyl-prolyl cis-trans isomerase" evidence="4">
    <location>
        <begin position="22"/>
        <end position="226"/>
    </location>
</feature>